<keyword evidence="13" id="KW-1185">Reference proteome</keyword>
<keyword evidence="9 10" id="KW-0131">Cell cycle</keyword>
<dbReference type="SUPFAM" id="SSF52540">
    <property type="entry name" value="P-loop containing nucleoside triphosphate hydrolases"/>
    <property type="match status" value="1"/>
</dbReference>
<organism evidence="12 13">
    <name type="scientific">Niveispirillum lacus</name>
    <dbReference type="NCBI Taxonomy" id="1981099"/>
    <lineage>
        <taxon>Bacteria</taxon>
        <taxon>Pseudomonadati</taxon>
        <taxon>Pseudomonadota</taxon>
        <taxon>Alphaproteobacteria</taxon>
        <taxon>Rhodospirillales</taxon>
        <taxon>Azospirillaceae</taxon>
        <taxon>Niveispirillum</taxon>
    </lineage>
</organism>
<dbReference type="InterPro" id="IPR030393">
    <property type="entry name" value="G_ENGB_dom"/>
</dbReference>
<sequence>MAKPLTITPSLIGDLTEMEIEAGRLLFAKECDFFWGAEAATTLPEAVLPEICFAGRSNVGKSSLVNALTGRKTLARTSQTPGRTQQLNFFNLGSRLVMVDMPGYGYAQVSKERSAAWVDFIKSYLRGRVTLKRALVLVDARHGLKPHDVDMMKMMDQTAVGYQIVLTKADTLKPGAIDKIRAQVAAALKTHGAAHPEVLATSAETGLGIPELRGFLARMAEPAPLVG</sequence>
<name>A0A255Z1Y3_9PROT</name>
<evidence type="ECO:0000256" key="10">
    <source>
        <dbReference type="HAMAP-Rule" id="MF_00321"/>
    </source>
</evidence>
<evidence type="ECO:0000256" key="2">
    <source>
        <dbReference type="ARBA" id="ARBA00009638"/>
    </source>
</evidence>
<reference evidence="12 13" key="1">
    <citation type="submission" date="2017-07" db="EMBL/GenBank/DDBJ databases">
        <title>Niveispirillum cyanobacteriorum sp. nov., isolated from cyanobacterial aggregates in a eutrophic lake.</title>
        <authorList>
            <person name="Cai H."/>
        </authorList>
    </citation>
    <scope>NUCLEOTIDE SEQUENCE [LARGE SCALE GENOMIC DNA]</scope>
    <source>
        <strain evidence="13">TH1-14</strain>
    </source>
</reference>
<accession>A0A255Z1Y3</accession>
<dbReference type="Gene3D" id="3.40.50.300">
    <property type="entry name" value="P-loop containing nucleotide triphosphate hydrolases"/>
    <property type="match status" value="1"/>
</dbReference>
<dbReference type="InterPro" id="IPR019987">
    <property type="entry name" value="GTP-bd_ribosome_bio_YsxC"/>
</dbReference>
<dbReference type="PANTHER" id="PTHR11649:SF13">
    <property type="entry name" value="ENGB-TYPE G DOMAIN-CONTAINING PROTEIN"/>
    <property type="match status" value="1"/>
</dbReference>
<dbReference type="EMBL" id="NOXU01000027">
    <property type="protein sequence ID" value="OYQ34915.1"/>
    <property type="molecule type" value="Genomic_DNA"/>
</dbReference>
<evidence type="ECO:0000256" key="1">
    <source>
        <dbReference type="ARBA" id="ARBA00001946"/>
    </source>
</evidence>
<evidence type="ECO:0000313" key="12">
    <source>
        <dbReference type="EMBL" id="OYQ34915.1"/>
    </source>
</evidence>
<dbReference type="AlphaFoldDB" id="A0A255Z1Y3"/>
<dbReference type="InterPro" id="IPR027417">
    <property type="entry name" value="P-loop_NTPase"/>
</dbReference>
<dbReference type="GO" id="GO:0046872">
    <property type="term" value="F:metal ion binding"/>
    <property type="evidence" value="ECO:0007669"/>
    <property type="project" value="UniProtKB-KW"/>
</dbReference>
<dbReference type="Proteomes" id="UP000216998">
    <property type="component" value="Unassembled WGS sequence"/>
</dbReference>
<dbReference type="HAMAP" id="MF_00321">
    <property type="entry name" value="GTPase_EngB"/>
    <property type="match status" value="1"/>
</dbReference>
<comment type="function">
    <text evidence="10">Necessary for normal cell division and for the maintenance of normal septation.</text>
</comment>
<proteinExistence type="inferred from homology"/>
<dbReference type="InterPro" id="IPR006073">
    <property type="entry name" value="GTP-bd"/>
</dbReference>
<evidence type="ECO:0000256" key="4">
    <source>
        <dbReference type="ARBA" id="ARBA00022723"/>
    </source>
</evidence>
<dbReference type="GO" id="GO:0000917">
    <property type="term" value="P:division septum assembly"/>
    <property type="evidence" value="ECO:0007669"/>
    <property type="project" value="UniProtKB-KW"/>
</dbReference>
<keyword evidence="3 10" id="KW-0132">Cell division</keyword>
<dbReference type="GO" id="GO:0005829">
    <property type="term" value="C:cytosol"/>
    <property type="evidence" value="ECO:0007669"/>
    <property type="project" value="TreeGrafter"/>
</dbReference>
<evidence type="ECO:0000256" key="8">
    <source>
        <dbReference type="ARBA" id="ARBA00023210"/>
    </source>
</evidence>
<dbReference type="GO" id="GO:0005525">
    <property type="term" value="F:GTP binding"/>
    <property type="evidence" value="ECO:0007669"/>
    <property type="project" value="UniProtKB-UniRule"/>
</dbReference>
<comment type="caution">
    <text evidence="12">The sequence shown here is derived from an EMBL/GenBank/DDBJ whole genome shotgun (WGS) entry which is preliminary data.</text>
</comment>
<keyword evidence="4" id="KW-0479">Metal-binding</keyword>
<comment type="similarity">
    <text evidence="2 10">Belongs to the TRAFAC class TrmE-Era-EngA-EngB-Septin-like GTPase superfamily. EngB GTPase family.</text>
</comment>
<evidence type="ECO:0000256" key="9">
    <source>
        <dbReference type="ARBA" id="ARBA00023306"/>
    </source>
</evidence>
<evidence type="ECO:0000256" key="7">
    <source>
        <dbReference type="ARBA" id="ARBA00023134"/>
    </source>
</evidence>
<evidence type="ECO:0000256" key="3">
    <source>
        <dbReference type="ARBA" id="ARBA00022618"/>
    </source>
</evidence>
<keyword evidence="5 10" id="KW-0547">Nucleotide-binding</keyword>
<evidence type="ECO:0000256" key="5">
    <source>
        <dbReference type="ARBA" id="ARBA00022741"/>
    </source>
</evidence>
<protein>
    <recommendedName>
        <fullName evidence="10">Probable GTP-binding protein EngB</fullName>
    </recommendedName>
</protein>
<evidence type="ECO:0000313" key="13">
    <source>
        <dbReference type="Proteomes" id="UP000216998"/>
    </source>
</evidence>
<dbReference type="RefSeq" id="WP_094456200.1">
    <property type="nucleotide sequence ID" value="NZ_NOXU01000027.1"/>
</dbReference>
<dbReference type="Pfam" id="PF01926">
    <property type="entry name" value="MMR_HSR1"/>
    <property type="match status" value="1"/>
</dbReference>
<keyword evidence="6" id="KW-0460">Magnesium</keyword>
<dbReference type="NCBIfam" id="TIGR03598">
    <property type="entry name" value="GTPase_YsxC"/>
    <property type="match status" value="1"/>
</dbReference>
<comment type="cofactor">
    <cofactor evidence="1">
        <name>Mg(2+)</name>
        <dbReference type="ChEBI" id="CHEBI:18420"/>
    </cofactor>
</comment>
<dbReference type="CDD" id="cd01876">
    <property type="entry name" value="YihA_EngB"/>
    <property type="match status" value="1"/>
</dbReference>
<dbReference type="OrthoDB" id="9804921at2"/>
<evidence type="ECO:0000256" key="6">
    <source>
        <dbReference type="ARBA" id="ARBA00022842"/>
    </source>
</evidence>
<keyword evidence="8 10" id="KW-0717">Septation</keyword>
<evidence type="ECO:0000259" key="11">
    <source>
        <dbReference type="PROSITE" id="PS51706"/>
    </source>
</evidence>
<dbReference type="PROSITE" id="PS51706">
    <property type="entry name" value="G_ENGB"/>
    <property type="match status" value="1"/>
</dbReference>
<dbReference type="PANTHER" id="PTHR11649">
    <property type="entry name" value="MSS1/TRME-RELATED GTP-BINDING PROTEIN"/>
    <property type="match status" value="1"/>
</dbReference>
<keyword evidence="7 10" id="KW-0342">GTP-binding</keyword>
<feature type="domain" description="EngB-type G" evidence="11">
    <location>
        <begin position="47"/>
        <end position="222"/>
    </location>
</feature>
<gene>
    <name evidence="10" type="primary">engB</name>
    <name evidence="12" type="ORF">CHU95_10070</name>
</gene>